<sequence length="136" mass="15260">MDAGNVASTVAESAHQAGSGLAEELKKIGKSAFSQLLGHSDNADLKHNDIKELAKADDKFSEVAVEEQKVKVKAIYEEYYLRKKKQEQMEEAREKQEEEAEKLEELNEVRVVASHRTTSPQIAKTRAEIGRNYGQE</sequence>
<evidence type="ECO:0000256" key="1">
    <source>
        <dbReference type="SAM" id="Coils"/>
    </source>
</evidence>
<accession>A0A0G0UG85</accession>
<dbReference type="Proteomes" id="UP000034854">
    <property type="component" value="Unassembled WGS sequence"/>
</dbReference>
<keyword evidence="1" id="KW-0175">Coiled coil</keyword>
<comment type="caution">
    <text evidence="3">The sequence shown here is derived from an EMBL/GenBank/DDBJ whole genome shotgun (WGS) entry which is preliminary data.</text>
</comment>
<feature type="coiled-coil region" evidence="1">
    <location>
        <begin position="81"/>
        <end position="109"/>
    </location>
</feature>
<proteinExistence type="predicted"/>
<feature type="compositionally biased region" description="Polar residues" evidence="2">
    <location>
        <begin position="1"/>
        <end position="11"/>
    </location>
</feature>
<evidence type="ECO:0000313" key="4">
    <source>
        <dbReference type="Proteomes" id="UP000034854"/>
    </source>
</evidence>
<dbReference type="AlphaFoldDB" id="A0A0G0UG85"/>
<organism evidence="3 4">
    <name type="scientific">Candidatus Curtissbacteria bacterium GW2011_GWA1_41_11</name>
    <dbReference type="NCBI Taxonomy" id="1618409"/>
    <lineage>
        <taxon>Bacteria</taxon>
        <taxon>Candidatus Curtissiibacteriota</taxon>
    </lineage>
</organism>
<reference evidence="3 4" key="1">
    <citation type="journal article" date="2015" name="Nature">
        <title>rRNA introns, odd ribosomes, and small enigmatic genomes across a large radiation of phyla.</title>
        <authorList>
            <person name="Brown C.T."/>
            <person name="Hug L.A."/>
            <person name="Thomas B.C."/>
            <person name="Sharon I."/>
            <person name="Castelle C.J."/>
            <person name="Singh A."/>
            <person name="Wilkins M.J."/>
            <person name="Williams K.H."/>
            <person name="Banfield J.F."/>
        </authorList>
    </citation>
    <scope>NUCLEOTIDE SEQUENCE [LARGE SCALE GENOMIC DNA]</scope>
</reference>
<feature type="region of interest" description="Disordered" evidence="2">
    <location>
        <begin position="112"/>
        <end position="136"/>
    </location>
</feature>
<gene>
    <name evidence="3" type="ORF">UU34_C0002G0011</name>
</gene>
<name>A0A0G0UG85_9BACT</name>
<evidence type="ECO:0000313" key="3">
    <source>
        <dbReference type="EMBL" id="KKR87894.1"/>
    </source>
</evidence>
<protein>
    <submittedName>
        <fullName evidence="3">Uncharacterized protein</fullName>
    </submittedName>
</protein>
<evidence type="ECO:0000256" key="2">
    <source>
        <dbReference type="SAM" id="MobiDB-lite"/>
    </source>
</evidence>
<dbReference type="EMBL" id="LCAG01000002">
    <property type="protein sequence ID" value="KKR87894.1"/>
    <property type="molecule type" value="Genomic_DNA"/>
</dbReference>
<feature type="region of interest" description="Disordered" evidence="2">
    <location>
        <begin position="1"/>
        <end position="21"/>
    </location>
</feature>